<dbReference type="EMBL" id="KL363261">
    <property type="protein sequence ID" value="KFD49966.1"/>
    <property type="molecule type" value="Genomic_DNA"/>
</dbReference>
<keyword evidence="1" id="KW-1133">Transmembrane helix</keyword>
<reference evidence="3 4" key="1">
    <citation type="journal article" date="2014" name="Nat. Genet.">
        <title>Genome and transcriptome of the porcine whipworm Trichuris suis.</title>
        <authorList>
            <person name="Jex A.R."/>
            <person name="Nejsum P."/>
            <person name="Schwarz E.M."/>
            <person name="Hu L."/>
            <person name="Young N.D."/>
            <person name="Hall R.S."/>
            <person name="Korhonen P.K."/>
            <person name="Liao S."/>
            <person name="Thamsborg S."/>
            <person name="Xia J."/>
            <person name="Xu P."/>
            <person name="Wang S."/>
            <person name="Scheerlinck J.P."/>
            <person name="Hofmann A."/>
            <person name="Sternberg P.W."/>
            <person name="Wang J."/>
            <person name="Gasser R.B."/>
        </authorList>
    </citation>
    <scope>NUCLEOTIDE SEQUENCE [LARGE SCALE GENOMIC DNA]</scope>
    <source>
        <strain evidence="3">DCEP-RM93F</strain>
        <strain evidence="2">DCEP-RM93M</strain>
    </source>
</reference>
<keyword evidence="1" id="KW-0812">Transmembrane</keyword>
<evidence type="ECO:0000313" key="3">
    <source>
        <dbReference type="EMBL" id="KFD62721.1"/>
    </source>
</evidence>
<organism evidence="3">
    <name type="scientific">Trichuris suis</name>
    <name type="common">pig whipworm</name>
    <dbReference type="NCBI Taxonomy" id="68888"/>
    <lineage>
        <taxon>Eukaryota</taxon>
        <taxon>Metazoa</taxon>
        <taxon>Ecdysozoa</taxon>
        <taxon>Nematoda</taxon>
        <taxon>Enoplea</taxon>
        <taxon>Dorylaimia</taxon>
        <taxon>Trichinellida</taxon>
        <taxon>Trichuridae</taxon>
        <taxon>Trichuris</taxon>
    </lineage>
</organism>
<accession>A0A085MZS5</accession>
<name>A0A085MZS5_9BILA</name>
<dbReference type="EMBL" id="KL367589">
    <property type="protein sequence ID" value="KFD62721.1"/>
    <property type="molecule type" value="Genomic_DNA"/>
</dbReference>
<protein>
    <submittedName>
        <fullName evidence="3">Uncharacterized protein</fullName>
    </submittedName>
</protein>
<dbReference type="Proteomes" id="UP000030764">
    <property type="component" value="Unassembled WGS sequence"/>
</dbReference>
<evidence type="ECO:0000313" key="4">
    <source>
        <dbReference type="Proteomes" id="UP000030764"/>
    </source>
</evidence>
<gene>
    <name evidence="2" type="ORF">M513_09180</name>
    <name evidence="3" type="ORF">M514_09180</name>
</gene>
<dbReference type="Proteomes" id="UP000030758">
    <property type="component" value="Unassembled WGS sequence"/>
</dbReference>
<keyword evidence="1" id="KW-0472">Membrane</keyword>
<evidence type="ECO:0000256" key="1">
    <source>
        <dbReference type="SAM" id="Phobius"/>
    </source>
</evidence>
<feature type="transmembrane region" description="Helical" evidence="1">
    <location>
        <begin position="12"/>
        <end position="37"/>
    </location>
</feature>
<sequence>MELVLSRLVIFYSVHITSYISGTGMIAAFDWQLLLILNCSMVEQRSVPVSNRALKNRKKESLLNEATAVYLHNEFQRNSEKYK</sequence>
<proteinExistence type="predicted"/>
<evidence type="ECO:0000313" key="2">
    <source>
        <dbReference type="EMBL" id="KFD49966.1"/>
    </source>
</evidence>
<dbReference type="AlphaFoldDB" id="A0A085MZS5"/>
<keyword evidence="4" id="KW-1185">Reference proteome</keyword>